<feature type="domain" description="RRM" evidence="7">
    <location>
        <begin position="153"/>
        <end position="230"/>
    </location>
</feature>
<dbReference type="PROSITE" id="PS50102">
    <property type="entry name" value="RRM"/>
    <property type="match status" value="4"/>
</dbReference>
<dbReference type="PANTHER" id="PTHR48039:SF5">
    <property type="entry name" value="RNA-BINDING PROTEIN 28"/>
    <property type="match status" value="1"/>
</dbReference>
<evidence type="ECO:0000256" key="5">
    <source>
        <dbReference type="PROSITE-ProRule" id="PRU00176"/>
    </source>
</evidence>
<organism evidence="8 9">
    <name type="scientific">Bombardia bombarda</name>
    <dbReference type="NCBI Taxonomy" id="252184"/>
    <lineage>
        <taxon>Eukaryota</taxon>
        <taxon>Fungi</taxon>
        <taxon>Dikarya</taxon>
        <taxon>Ascomycota</taxon>
        <taxon>Pezizomycotina</taxon>
        <taxon>Sordariomycetes</taxon>
        <taxon>Sordariomycetidae</taxon>
        <taxon>Sordariales</taxon>
        <taxon>Lasiosphaeriaceae</taxon>
        <taxon>Bombardia</taxon>
    </lineage>
</organism>
<dbReference type="SMART" id="SM00360">
    <property type="entry name" value="RRM"/>
    <property type="match status" value="4"/>
</dbReference>
<dbReference type="InterPro" id="IPR000504">
    <property type="entry name" value="RRM_dom"/>
</dbReference>
<keyword evidence="9" id="KW-1185">Reference proteome</keyword>
<feature type="compositionally biased region" description="Acidic residues" evidence="6">
    <location>
        <begin position="265"/>
        <end position="278"/>
    </location>
</feature>
<feature type="region of interest" description="Disordered" evidence="6">
    <location>
        <begin position="232"/>
        <end position="368"/>
    </location>
</feature>
<feature type="domain" description="RRM" evidence="7">
    <location>
        <begin position="549"/>
        <end position="682"/>
    </location>
</feature>
<dbReference type="InterPro" id="IPR051945">
    <property type="entry name" value="RRM_MRD1_RNA_proc_ribogen"/>
</dbReference>
<evidence type="ECO:0000259" key="7">
    <source>
        <dbReference type="PROSITE" id="PS50102"/>
    </source>
</evidence>
<evidence type="ECO:0000313" key="9">
    <source>
        <dbReference type="Proteomes" id="UP001174934"/>
    </source>
</evidence>
<dbReference type="Proteomes" id="UP001174934">
    <property type="component" value="Unassembled WGS sequence"/>
</dbReference>
<keyword evidence="3 5" id="KW-0694">RNA-binding</keyword>
<keyword evidence="2" id="KW-0677">Repeat</keyword>
<comment type="caution">
    <text evidence="8">The sequence shown here is derived from an EMBL/GenBank/DDBJ whole genome shotgun (WGS) entry which is preliminary data.</text>
</comment>
<proteinExistence type="predicted"/>
<feature type="compositionally biased region" description="Basic and acidic residues" evidence="6">
    <location>
        <begin position="587"/>
        <end position="606"/>
    </location>
</feature>
<feature type="compositionally biased region" description="Low complexity" evidence="6">
    <location>
        <begin position="741"/>
        <end position="750"/>
    </location>
</feature>
<dbReference type="InterPro" id="IPR035979">
    <property type="entry name" value="RBD_domain_sf"/>
</dbReference>
<dbReference type="FunFam" id="3.30.70.330:FF:000406">
    <property type="entry name" value="Related to Nucleolar protein NOP4"/>
    <property type="match status" value="1"/>
</dbReference>
<evidence type="ECO:0000256" key="1">
    <source>
        <dbReference type="ARBA" id="ARBA00004123"/>
    </source>
</evidence>
<feature type="region of interest" description="Disordered" evidence="6">
    <location>
        <begin position="587"/>
        <end position="610"/>
    </location>
</feature>
<feature type="domain" description="RRM" evidence="7">
    <location>
        <begin position="375"/>
        <end position="476"/>
    </location>
</feature>
<feature type="compositionally biased region" description="Basic and acidic residues" evidence="6">
    <location>
        <begin position="242"/>
        <end position="251"/>
    </location>
</feature>
<feature type="compositionally biased region" description="Basic and acidic residues" evidence="6">
    <location>
        <begin position="712"/>
        <end position="740"/>
    </location>
</feature>
<evidence type="ECO:0000256" key="4">
    <source>
        <dbReference type="ARBA" id="ARBA00023242"/>
    </source>
</evidence>
<dbReference type="GO" id="GO:0003729">
    <property type="term" value="F:mRNA binding"/>
    <property type="evidence" value="ECO:0007669"/>
    <property type="project" value="TreeGrafter"/>
</dbReference>
<dbReference type="Gene3D" id="3.30.70.330">
    <property type="match status" value="4"/>
</dbReference>
<evidence type="ECO:0000256" key="6">
    <source>
        <dbReference type="SAM" id="MobiDB-lite"/>
    </source>
</evidence>
<dbReference type="AlphaFoldDB" id="A0AA39X9M7"/>
<reference evidence="8" key="1">
    <citation type="submission" date="2023-06" db="EMBL/GenBank/DDBJ databases">
        <title>Genome-scale phylogeny and comparative genomics of the fungal order Sordariales.</title>
        <authorList>
            <consortium name="Lawrence Berkeley National Laboratory"/>
            <person name="Hensen N."/>
            <person name="Bonometti L."/>
            <person name="Westerberg I."/>
            <person name="Brannstrom I.O."/>
            <person name="Guillou S."/>
            <person name="Cros-Aarteil S."/>
            <person name="Calhoun S."/>
            <person name="Haridas S."/>
            <person name="Kuo A."/>
            <person name="Mondo S."/>
            <person name="Pangilinan J."/>
            <person name="Riley R."/>
            <person name="LaButti K."/>
            <person name="Andreopoulos B."/>
            <person name="Lipzen A."/>
            <person name="Chen C."/>
            <person name="Yanf M."/>
            <person name="Daum C."/>
            <person name="Ng V."/>
            <person name="Clum A."/>
            <person name="Steindorff A."/>
            <person name="Ohm R."/>
            <person name="Martin F."/>
            <person name="Silar P."/>
            <person name="Natvig D."/>
            <person name="Lalanne C."/>
            <person name="Gautier V."/>
            <person name="Ament-velasquez S.L."/>
            <person name="Kruys A."/>
            <person name="Hutchinson M.I."/>
            <person name="Powell A.J."/>
            <person name="Barry K."/>
            <person name="Miller A.N."/>
            <person name="Grigoriev I.V."/>
            <person name="Debuchy R."/>
            <person name="Gladieux P."/>
            <person name="Thoren M.H."/>
            <person name="Johannesson H."/>
        </authorList>
    </citation>
    <scope>NUCLEOTIDE SEQUENCE</scope>
    <source>
        <strain evidence="8">SMH3391-2</strain>
    </source>
</reference>
<dbReference type="PANTHER" id="PTHR48039">
    <property type="entry name" value="RNA-BINDING MOTIF PROTEIN 14B"/>
    <property type="match status" value="1"/>
</dbReference>
<evidence type="ECO:0000256" key="3">
    <source>
        <dbReference type="ARBA" id="ARBA00022884"/>
    </source>
</evidence>
<protein>
    <recommendedName>
        <fullName evidence="7">RRM domain-containing protein</fullName>
    </recommendedName>
</protein>
<feature type="compositionally biased region" description="Acidic residues" evidence="6">
    <location>
        <begin position="301"/>
        <end position="363"/>
    </location>
</feature>
<name>A0AA39X9M7_9PEZI</name>
<dbReference type="Pfam" id="PF00076">
    <property type="entry name" value="RRM_1"/>
    <property type="match status" value="3"/>
</dbReference>
<dbReference type="EMBL" id="JAULSR010000002">
    <property type="protein sequence ID" value="KAK0629853.1"/>
    <property type="molecule type" value="Genomic_DNA"/>
</dbReference>
<sequence length="799" mass="89067">MGETRSKKRQRDSEGAPAAVEDVAERAANPPSKKARVDTNRSLFVRSLPTNATAEALTEYFSQHYPVKHATVVLDPKSKISRGYGFVTFTDPDDAVEAKEKLNGKVLGGRKLRLDIAQPRQREGQKTKTPGQAKLAEEKAKREEYLIESRKAPKLIIRNLPWSIKTSQQLEDLVKKYGKVRFADLPNDHGKLSGFGFVTLRARKNAENAMAALNGTVVDGRTIAVDWAVDKETWGQQQGPAEPKEAKDSSAKKSSKSKKARDAEEVPEEEDDDDEDDKDEKPLTEEEQDLANFFMNRNENLEDEDDLSEEDTEDEEDDKAEGDDGEGEVSDDDEDEDEELEGEVEGEFEDDDSDSEGGADVETEAPKKKITDNSSTLFIRNLPYTATDESLKAHFSAFGPVRYARVVMDRTMDRPAGTAFVCFFNVEDSQTCLKAAPRSRIDPTLGKHSVLQDETVDPDGKYTLDGRILQVTQAVNKEEASHLEATGLRGRNKQDTDKRKLFLLNEGTISSSSPLYAKLAPTEIQMRDASEKQRKKMIQSNPSLHLSLTRLALRNIPRNMTSKELKALAREAIVGFAKDVREGRRLPISKEENARGGAESKEAEKRRREKKKGIVTQAKIVFESKEGTKINESVAVGKSRGYGFIEYSSHRWALMGLRYLNAHPLKNEAGKTQRLIVEFAIENANVVQRRKTMEDKYKLNPGPKPKSFTNRNQKEGKGKWADKKGKGGGGKPEKGGRDGKPAQQQQQQQQGRGDSKPESSGGAPPSKAVKKDADAKLALRTKIIVRKRALRKKKEGSRK</sequence>
<feature type="region of interest" description="Disordered" evidence="6">
    <location>
        <begin position="1"/>
        <end position="38"/>
    </location>
</feature>
<gene>
    <name evidence="8" type="ORF">B0T17DRAFT_556081</name>
</gene>
<accession>A0AA39X9M7</accession>
<dbReference type="CDD" id="cd12676">
    <property type="entry name" value="RRM3_Nop4p"/>
    <property type="match status" value="1"/>
</dbReference>
<dbReference type="GO" id="GO:0005730">
    <property type="term" value="C:nucleolus"/>
    <property type="evidence" value="ECO:0007669"/>
    <property type="project" value="TreeGrafter"/>
</dbReference>
<keyword evidence="4" id="KW-0539">Nucleus</keyword>
<feature type="compositionally biased region" description="Basic residues" evidence="6">
    <location>
        <begin position="783"/>
        <end position="799"/>
    </location>
</feature>
<feature type="compositionally biased region" description="Basic residues" evidence="6">
    <location>
        <begin position="1"/>
        <end position="10"/>
    </location>
</feature>
<comment type="subcellular location">
    <subcellularLocation>
        <location evidence="1">Nucleus</location>
    </subcellularLocation>
</comment>
<evidence type="ECO:0000256" key="2">
    <source>
        <dbReference type="ARBA" id="ARBA00022737"/>
    </source>
</evidence>
<feature type="region of interest" description="Disordered" evidence="6">
    <location>
        <begin position="692"/>
        <end position="799"/>
    </location>
</feature>
<dbReference type="InterPro" id="IPR034808">
    <property type="entry name" value="Nop4p_RRM3"/>
</dbReference>
<feature type="domain" description="RRM" evidence="7">
    <location>
        <begin position="41"/>
        <end position="119"/>
    </location>
</feature>
<dbReference type="SUPFAM" id="SSF54928">
    <property type="entry name" value="RNA-binding domain, RBD"/>
    <property type="match status" value="3"/>
</dbReference>
<evidence type="ECO:0000313" key="8">
    <source>
        <dbReference type="EMBL" id="KAK0629853.1"/>
    </source>
</evidence>
<dbReference type="InterPro" id="IPR012677">
    <property type="entry name" value="Nucleotide-bd_a/b_plait_sf"/>
</dbReference>